<feature type="region of interest" description="Disordered" evidence="1">
    <location>
        <begin position="74"/>
        <end position="113"/>
    </location>
</feature>
<sequence length="129" mass="14168">MQFNFLNQLMQLYGIGQPLTNQMLKFSGNQFGPQAFGQEEQQQFNNGFGTRPTVQPNQPAFQAPVVPNQAVAQKQFTPQQPTPQQNVFSPFLNQPKMGIPGGMYGPEGTTGNNSVTGGFDINYLTPNRG</sequence>
<evidence type="ECO:0000313" key="2">
    <source>
        <dbReference type="EMBL" id="GAI04421.1"/>
    </source>
</evidence>
<name>X1LF02_9ZZZZ</name>
<proteinExistence type="predicted"/>
<protein>
    <submittedName>
        <fullName evidence="2">Uncharacterized protein</fullName>
    </submittedName>
</protein>
<feature type="compositionally biased region" description="Low complexity" evidence="1">
    <location>
        <begin position="74"/>
        <end position="85"/>
    </location>
</feature>
<accession>X1LF02</accession>
<reference evidence="2" key="1">
    <citation type="journal article" date="2014" name="Front. Microbiol.">
        <title>High frequency of phylogenetically diverse reductive dehalogenase-homologous genes in deep subseafloor sedimentary metagenomes.</title>
        <authorList>
            <person name="Kawai M."/>
            <person name="Futagami T."/>
            <person name="Toyoda A."/>
            <person name="Takaki Y."/>
            <person name="Nishi S."/>
            <person name="Hori S."/>
            <person name="Arai W."/>
            <person name="Tsubouchi T."/>
            <person name="Morono Y."/>
            <person name="Uchiyama I."/>
            <person name="Ito T."/>
            <person name="Fujiyama A."/>
            <person name="Inagaki F."/>
            <person name="Takami H."/>
        </authorList>
    </citation>
    <scope>NUCLEOTIDE SEQUENCE</scope>
    <source>
        <strain evidence="2">Expedition CK06-06</strain>
    </source>
</reference>
<dbReference type="EMBL" id="BARV01007175">
    <property type="protein sequence ID" value="GAI04421.1"/>
    <property type="molecule type" value="Genomic_DNA"/>
</dbReference>
<dbReference type="AlphaFoldDB" id="X1LF02"/>
<organism evidence="2">
    <name type="scientific">marine sediment metagenome</name>
    <dbReference type="NCBI Taxonomy" id="412755"/>
    <lineage>
        <taxon>unclassified sequences</taxon>
        <taxon>metagenomes</taxon>
        <taxon>ecological metagenomes</taxon>
    </lineage>
</organism>
<evidence type="ECO:0000256" key="1">
    <source>
        <dbReference type="SAM" id="MobiDB-lite"/>
    </source>
</evidence>
<gene>
    <name evidence="2" type="ORF">S06H3_14658</name>
</gene>
<comment type="caution">
    <text evidence="2">The sequence shown here is derived from an EMBL/GenBank/DDBJ whole genome shotgun (WGS) entry which is preliminary data.</text>
</comment>